<comment type="pathway">
    <text evidence="1">Bacterial outer membrane biogenesis; LPS O-antigen biosynthesis.</text>
</comment>
<evidence type="ECO:0000259" key="3">
    <source>
        <dbReference type="Pfam" id="PF01370"/>
    </source>
</evidence>
<evidence type="ECO:0000313" key="5">
    <source>
        <dbReference type="Proteomes" id="UP000584405"/>
    </source>
</evidence>
<dbReference type="InterPro" id="IPR001509">
    <property type="entry name" value="Epimerase_deHydtase"/>
</dbReference>
<evidence type="ECO:0000313" key="4">
    <source>
        <dbReference type="EMBL" id="MBA0161263.1"/>
    </source>
</evidence>
<comment type="similarity">
    <text evidence="2">Belongs to the NAD(P)-dependent epimerase/dehydratase family.</text>
</comment>
<evidence type="ECO:0000256" key="2">
    <source>
        <dbReference type="ARBA" id="ARBA00007637"/>
    </source>
</evidence>
<comment type="caution">
    <text evidence="4">The sequence shown here is derived from an EMBL/GenBank/DDBJ whole genome shotgun (WGS) entry which is preliminary data.</text>
</comment>
<accession>A0AAW3RW97</accession>
<dbReference type="Gene3D" id="3.40.50.720">
    <property type="entry name" value="NAD(P)-binding Rossmann-like Domain"/>
    <property type="match status" value="1"/>
</dbReference>
<proteinExistence type="inferred from homology"/>
<dbReference type="EMBL" id="JACDRT010000023">
    <property type="protein sequence ID" value="MBA0161263.1"/>
    <property type="molecule type" value="Genomic_DNA"/>
</dbReference>
<sequence>MKKVLITGITGFIGSHIAGALLKEGFCVIGYKRSTSDLWRLQEIKSEITFYDIDKVPLNKAFSENDIDYVIHLATLYRKFDNEDDFIDQMDSNVTFPTALLGLCEKYRVKGFINTGTFFELDCSQQPVPVNAREKAFNFYAKTKLTFQYILKTYQDSVPSITFRIFSPYGEKDNAKLIPTVIQKSLRGDKVALSDGLQKIDPIYIDDVVSAYIAGIKSFELTYSTYRVYNLGSGKAISIREIISVIEQHLCKTVDKEWGEPSKSDIPIAYADISTLLSDLGWYPKYTIHQGIFETINYYKRIGK</sequence>
<dbReference type="RefSeq" id="WP_119158790.1">
    <property type="nucleotide sequence ID" value="NZ_CAKLII010000005.1"/>
</dbReference>
<name>A0AAW3RW97_9GAMM</name>
<dbReference type="AlphaFoldDB" id="A0AAW3RW97"/>
<reference evidence="4 5" key="1">
    <citation type="submission" date="2020-07" db="EMBL/GenBank/DDBJ databases">
        <title>Updated taxonomy of Pectobacterium genus in the CIRM-CFBP bacterial collection: when new species reveal old endemic population.</title>
        <authorList>
            <person name="Pedron J."/>
            <person name="Barny M.A."/>
            <person name="Portier P."/>
        </authorList>
    </citation>
    <scope>NUCLEOTIDE SEQUENCE [LARGE SCALE GENOMIC DNA]</scope>
    <source>
        <strain evidence="4 5">CFBP5669</strain>
    </source>
</reference>
<organism evidence="4 5">
    <name type="scientific">Pectobacterium versatile</name>
    <dbReference type="NCBI Taxonomy" id="2488639"/>
    <lineage>
        <taxon>Bacteria</taxon>
        <taxon>Pseudomonadati</taxon>
        <taxon>Pseudomonadota</taxon>
        <taxon>Gammaproteobacteria</taxon>
        <taxon>Enterobacterales</taxon>
        <taxon>Pectobacteriaceae</taxon>
        <taxon>Pectobacterium</taxon>
    </lineage>
</organism>
<dbReference type="SUPFAM" id="SSF51735">
    <property type="entry name" value="NAD(P)-binding Rossmann-fold domains"/>
    <property type="match status" value="1"/>
</dbReference>
<dbReference type="PRINTS" id="PR01713">
    <property type="entry name" value="NUCEPIMERASE"/>
</dbReference>
<feature type="domain" description="NAD-dependent epimerase/dehydratase" evidence="3">
    <location>
        <begin position="4"/>
        <end position="232"/>
    </location>
</feature>
<dbReference type="Pfam" id="PF01370">
    <property type="entry name" value="Epimerase"/>
    <property type="match status" value="1"/>
</dbReference>
<protein>
    <submittedName>
        <fullName evidence="4">NAD(P)-dependent oxidoreductase</fullName>
    </submittedName>
</protein>
<dbReference type="PANTHER" id="PTHR43000">
    <property type="entry name" value="DTDP-D-GLUCOSE 4,6-DEHYDRATASE-RELATED"/>
    <property type="match status" value="1"/>
</dbReference>
<evidence type="ECO:0000256" key="1">
    <source>
        <dbReference type="ARBA" id="ARBA00005125"/>
    </source>
</evidence>
<dbReference type="Proteomes" id="UP000584405">
    <property type="component" value="Unassembled WGS sequence"/>
</dbReference>
<gene>
    <name evidence="4" type="ORF">H0253_20775</name>
</gene>
<dbReference type="InterPro" id="IPR036291">
    <property type="entry name" value="NAD(P)-bd_dom_sf"/>
</dbReference>